<feature type="chain" id="PRO_5020327470" evidence="1">
    <location>
        <begin position="27"/>
        <end position="369"/>
    </location>
</feature>
<reference evidence="2 3" key="1">
    <citation type="submission" date="2019-01" db="EMBL/GenBank/DDBJ databases">
        <authorList>
            <person name="Li J."/>
        </authorList>
    </citation>
    <scope>NUCLEOTIDE SEQUENCE [LARGE SCALE GENOMIC DNA]</scope>
    <source>
        <strain evidence="2 3">CCUG 35506</strain>
    </source>
</reference>
<name>A0A4Q2JHM0_9MICO</name>
<keyword evidence="1" id="KW-0732">Signal</keyword>
<evidence type="ECO:0000313" key="2">
    <source>
        <dbReference type="EMBL" id="RXZ47471.1"/>
    </source>
</evidence>
<gene>
    <name evidence="2" type="ORF">ESP57_13005</name>
</gene>
<dbReference type="AlphaFoldDB" id="A0A4Q2JHM0"/>
<dbReference type="PROSITE" id="PS51257">
    <property type="entry name" value="PROKAR_LIPOPROTEIN"/>
    <property type="match status" value="1"/>
</dbReference>
<evidence type="ECO:0000256" key="1">
    <source>
        <dbReference type="SAM" id="SignalP"/>
    </source>
</evidence>
<dbReference type="Proteomes" id="UP000292935">
    <property type="component" value="Unassembled WGS sequence"/>
</dbReference>
<dbReference type="OrthoDB" id="5116378at2"/>
<keyword evidence="3" id="KW-1185">Reference proteome</keyword>
<protein>
    <submittedName>
        <fullName evidence="2">Uncharacterized protein</fullName>
    </submittedName>
</protein>
<sequence length="369" mass="36724">MRLITGGIAAAALVLLLTGCVAPAPAPTQTPVAEPTPVETAPAGPLMCGDLVADANLAAVMTGSDGVAPDPVRAIRPSDAFSAVELAAAGGLGCSWRVGAAPTTIYAGGDDLAYLSIDVLPGAAAQWQPAWAGDAPSDQTLAVGAIEASTAVGESGWQLTAPVGDAWVAMRLTASGLGTTGSRYDGISPEEMLSRLAGVAETTFAAVEGATAEQLAFPAAASQRQGDAVCNGGLDPQGIGMALGTTYTETEVEDPTTRAPQSFDAAVAAAARSYSCDYLNDTERGPHIAVVHGAGQFFDLLGQADVSTAFGPLDLSTVAGASGGDAAIVALVTDGPASPVLMRVGDSVYLIQSKDGAASVAEAVIAQIR</sequence>
<dbReference type="RefSeq" id="WP_129231881.1">
    <property type="nucleotide sequence ID" value="NZ_SDPO01000003.1"/>
</dbReference>
<organism evidence="2 3">
    <name type="scientific">Agromyces fucosus</name>
    <dbReference type="NCBI Taxonomy" id="41985"/>
    <lineage>
        <taxon>Bacteria</taxon>
        <taxon>Bacillati</taxon>
        <taxon>Actinomycetota</taxon>
        <taxon>Actinomycetes</taxon>
        <taxon>Micrococcales</taxon>
        <taxon>Microbacteriaceae</taxon>
        <taxon>Agromyces</taxon>
    </lineage>
</organism>
<comment type="caution">
    <text evidence="2">The sequence shown here is derived from an EMBL/GenBank/DDBJ whole genome shotgun (WGS) entry which is preliminary data.</text>
</comment>
<dbReference type="EMBL" id="SDPO01000003">
    <property type="protein sequence ID" value="RXZ47471.1"/>
    <property type="molecule type" value="Genomic_DNA"/>
</dbReference>
<accession>A0A4Q2JHM0</accession>
<feature type="signal peptide" evidence="1">
    <location>
        <begin position="1"/>
        <end position="26"/>
    </location>
</feature>
<proteinExistence type="predicted"/>
<evidence type="ECO:0000313" key="3">
    <source>
        <dbReference type="Proteomes" id="UP000292935"/>
    </source>
</evidence>